<comment type="subcellular location">
    <subcellularLocation>
        <location evidence="1">Cell membrane</location>
        <topology evidence="1">Multi-pass membrane protein</topology>
    </subcellularLocation>
</comment>
<accession>A0A4Z0GGM1</accession>
<comment type="caution">
    <text evidence="10">The sequence shown here is derived from an EMBL/GenBank/DDBJ whole genome shotgun (WGS) entry which is preliminary data.</text>
</comment>
<feature type="transmembrane region" description="Helical" evidence="8">
    <location>
        <begin position="87"/>
        <end position="107"/>
    </location>
</feature>
<feature type="transmembrane region" description="Helical" evidence="8">
    <location>
        <begin position="405"/>
        <end position="427"/>
    </location>
</feature>
<evidence type="ECO:0000256" key="5">
    <source>
        <dbReference type="ARBA" id="ARBA00022692"/>
    </source>
</evidence>
<feature type="transmembrane region" description="Helical" evidence="8">
    <location>
        <begin position="236"/>
        <end position="253"/>
    </location>
</feature>
<organism evidence="10 11">
    <name type="scientific">Sporolactobacillus shoreae</name>
    <dbReference type="NCBI Taxonomy" id="1465501"/>
    <lineage>
        <taxon>Bacteria</taxon>
        <taxon>Bacillati</taxon>
        <taxon>Bacillota</taxon>
        <taxon>Bacilli</taxon>
        <taxon>Bacillales</taxon>
        <taxon>Sporolactobacillaceae</taxon>
        <taxon>Sporolactobacillus</taxon>
    </lineage>
</organism>
<dbReference type="InterPro" id="IPR004638">
    <property type="entry name" value="EmrB-like"/>
</dbReference>
<feature type="transmembrane region" description="Helical" evidence="8">
    <location>
        <begin position="208"/>
        <end position="230"/>
    </location>
</feature>
<dbReference type="RefSeq" id="WP_135350102.1">
    <property type="nucleotide sequence ID" value="NZ_SRJD01000040.1"/>
</dbReference>
<dbReference type="GO" id="GO:0005886">
    <property type="term" value="C:plasma membrane"/>
    <property type="evidence" value="ECO:0007669"/>
    <property type="project" value="UniProtKB-SubCell"/>
</dbReference>
<evidence type="ECO:0000313" key="10">
    <source>
        <dbReference type="EMBL" id="TGA95733.1"/>
    </source>
</evidence>
<evidence type="ECO:0000313" key="11">
    <source>
        <dbReference type="Proteomes" id="UP000298347"/>
    </source>
</evidence>
<dbReference type="NCBIfam" id="TIGR00711">
    <property type="entry name" value="efflux_EmrB"/>
    <property type="match status" value="1"/>
</dbReference>
<feature type="transmembrane region" description="Helical" evidence="8">
    <location>
        <begin position="340"/>
        <end position="359"/>
    </location>
</feature>
<dbReference type="Pfam" id="PF07690">
    <property type="entry name" value="MFS_1"/>
    <property type="match status" value="1"/>
</dbReference>
<dbReference type="PANTHER" id="PTHR42718:SF9">
    <property type="entry name" value="MAJOR FACILITATOR SUPERFAMILY MULTIDRUG TRANSPORTER MFSC"/>
    <property type="match status" value="1"/>
</dbReference>
<dbReference type="Proteomes" id="UP000298347">
    <property type="component" value="Unassembled WGS sequence"/>
</dbReference>
<dbReference type="OrthoDB" id="102502at2"/>
<reference evidence="10 11" key="1">
    <citation type="journal article" date="2015" name="Int. J. Syst. Evol. Microbiol.">
        <title>Sporolactobacillus shoreae sp. nov. and Sporolactobacillus spathodeae sp. nov., two spore-forming lactic acid bacteria isolated from tree barks in Thailand.</title>
        <authorList>
            <person name="Thamacharoensuk T."/>
            <person name="Kitahara M."/>
            <person name="Ohkuma M."/>
            <person name="Thongchul N."/>
            <person name="Tanasupawat S."/>
        </authorList>
    </citation>
    <scope>NUCLEOTIDE SEQUENCE [LARGE SCALE GENOMIC DNA]</scope>
    <source>
        <strain evidence="10 11">BK92</strain>
    </source>
</reference>
<proteinExistence type="inferred from homology"/>
<evidence type="ECO:0000256" key="2">
    <source>
        <dbReference type="ARBA" id="ARBA00008537"/>
    </source>
</evidence>
<feature type="transmembrane region" description="Helical" evidence="8">
    <location>
        <begin position="146"/>
        <end position="170"/>
    </location>
</feature>
<evidence type="ECO:0000256" key="4">
    <source>
        <dbReference type="ARBA" id="ARBA00022475"/>
    </source>
</evidence>
<feature type="transmembrane region" description="Helical" evidence="8">
    <location>
        <begin position="176"/>
        <end position="196"/>
    </location>
</feature>
<dbReference type="PRINTS" id="PR01036">
    <property type="entry name" value="TCRTETB"/>
</dbReference>
<dbReference type="PROSITE" id="PS50850">
    <property type="entry name" value="MFS"/>
    <property type="match status" value="1"/>
</dbReference>
<dbReference type="CDD" id="cd17321">
    <property type="entry name" value="MFS_MMR_MDR_like"/>
    <property type="match status" value="1"/>
</dbReference>
<name>A0A4Z0GGM1_9BACL</name>
<dbReference type="Gene3D" id="1.20.1250.20">
    <property type="entry name" value="MFS general substrate transporter like domains"/>
    <property type="match status" value="1"/>
</dbReference>
<keyword evidence="6 8" id="KW-1133">Transmembrane helix</keyword>
<feature type="transmembrane region" description="Helical" evidence="8">
    <location>
        <begin position="60"/>
        <end position="80"/>
    </location>
</feature>
<feature type="transmembrane region" description="Helical" evidence="8">
    <location>
        <begin position="20"/>
        <end position="40"/>
    </location>
</feature>
<evidence type="ECO:0000256" key="8">
    <source>
        <dbReference type="SAM" id="Phobius"/>
    </source>
</evidence>
<dbReference type="GO" id="GO:0022857">
    <property type="term" value="F:transmembrane transporter activity"/>
    <property type="evidence" value="ECO:0007669"/>
    <property type="project" value="InterPro"/>
</dbReference>
<keyword evidence="7 8" id="KW-0472">Membrane</keyword>
<evidence type="ECO:0000256" key="3">
    <source>
        <dbReference type="ARBA" id="ARBA00022448"/>
    </source>
</evidence>
<protein>
    <submittedName>
        <fullName evidence="10">DHA2 family efflux MFS transporter permease subunit</fullName>
    </submittedName>
</protein>
<dbReference type="PANTHER" id="PTHR42718">
    <property type="entry name" value="MAJOR FACILITATOR SUPERFAMILY MULTIDRUG TRANSPORTER MFSC"/>
    <property type="match status" value="1"/>
</dbReference>
<feature type="transmembrane region" description="Helical" evidence="8">
    <location>
        <begin position="274"/>
        <end position="299"/>
    </location>
</feature>
<feature type="transmembrane region" description="Helical" evidence="8">
    <location>
        <begin position="365"/>
        <end position="384"/>
    </location>
</feature>
<dbReference type="EMBL" id="SRJD01000040">
    <property type="protein sequence ID" value="TGA95733.1"/>
    <property type="molecule type" value="Genomic_DNA"/>
</dbReference>
<keyword evidence="4" id="KW-1003">Cell membrane</keyword>
<keyword evidence="5 8" id="KW-0812">Transmembrane</keyword>
<dbReference type="AlphaFoldDB" id="A0A4Z0GGM1"/>
<feature type="transmembrane region" description="Helical" evidence="8">
    <location>
        <begin position="113"/>
        <end position="134"/>
    </location>
</feature>
<evidence type="ECO:0000256" key="7">
    <source>
        <dbReference type="ARBA" id="ARBA00023136"/>
    </source>
</evidence>
<evidence type="ECO:0000256" key="1">
    <source>
        <dbReference type="ARBA" id="ARBA00004651"/>
    </source>
</evidence>
<feature type="domain" description="Major facilitator superfamily (MFS) profile" evidence="9">
    <location>
        <begin position="22"/>
        <end position="478"/>
    </location>
</feature>
<sequence>MTESLPLTYQDDKDVQRKRWLILIVVNLFTFMSTLDASIVNVALPQISQDLRLPIASSQWIITIYLMVICILILMFGRLGDMFGKIFIFRLGTMLFILGSLICGFGLNFELLLTGRVIQAIGASMTMANNFGIATDIFPRSERGRALGLIGTFVSIGGIAGPGIGGIVVSALSWNYIFWINVPIGIIVIILGKLVLPKDLFQSKGHLDTTGTLIFGLFITFLFAGLLLGQHFGYENWKITGLLILSAVFLALFTRTEWHKEQPMLQLKLFKNPLFSVGILCGYLVFVSNFCFTIIAPFYTQDLLNMTARDSGLLMMLFPVMMAIVAPFSGALSDKIGSELLTFFGLLVLAAAQIGLGFLNETSPLAYVGLLIAMLGTGSGMFMSPNNSLVMSTVPRSQLGSAGSVNALIRNLGMISGITFATTLLFASMSAAAGYRVTGLIPGHPDIFLYGMHIVFLASAGICMVCALITGFRLMQSRRQLHQKAV</sequence>
<dbReference type="Gene3D" id="1.20.1720.10">
    <property type="entry name" value="Multidrug resistance protein D"/>
    <property type="match status" value="1"/>
</dbReference>
<dbReference type="InterPro" id="IPR020846">
    <property type="entry name" value="MFS_dom"/>
</dbReference>
<dbReference type="SUPFAM" id="SSF103473">
    <property type="entry name" value="MFS general substrate transporter"/>
    <property type="match status" value="1"/>
</dbReference>
<keyword evidence="3" id="KW-0813">Transport</keyword>
<comment type="similarity">
    <text evidence="2">Belongs to the major facilitator superfamily. EmrB family.</text>
</comment>
<feature type="transmembrane region" description="Helical" evidence="8">
    <location>
        <begin position="447"/>
        <end position="474"/>
    </location>
</feature>
<evidence type="ECO:0000256" key="6">
    <source>
        <dbReference type="ARBA" id="ARBA00022989"/>
    </source>
</evidence>
<gene>
    <name evidence="10" type="ORF">E4665_17575</name>
</gene>
<keyword evidence="11" id="KW-1185">Reference proteome</keyword>
<dbReference type="InterPro" id="IPR036259">
    <property type="entry name" value="MFS_trans_sf"/>
</dbReference>
<evidence type="ECO:0000259" key="9">
    <source>
        <dbReference type="PROSITE" id="PS50850"/>
    </source>
</evidence>
<dbReference type="InterPro" id="IPR011701">
    <property type="entry name" value="MFS"/>
</dbReference>
<feature type="transmembrane region" description="Helical" evidence="8">
    <location>
        <begin position="311"/>
        <end position="328"/>
    </location>
</feature>